<dbReference type="InterPro" id="IPR035940">
    <property type="entry name" value="CAP_sf"/>
</dbReference>
<organism evidence="2 3">
    <name type="scientific">Xanthobacter agilis</name>
    <dbReference type="NCBI Taxonomy" id="47492"/>
    <lineage>
        <taxon>Bacteria</taxon>
        <taxon>Pseudomonadati</taxon>
        <taxon>Pseudomonadota</taxon>
        <taxon>Alphaproteobacteria</taxon>
        <taxon>Hyphomicrobiales</taxon>
        <taxon>Xanthobacteraceae</taxon>
        <taxon>Xanthobacter</taxon>
    </lineage>
</organism>
<dbReference type="InterPro" id="IPR014044">
    <property type="entry name" value="CAP_dom"/>
</dbReference>
<dbReference type="Pfam" id="PF00188">
    <property type="entry name" value="CAP"/>
    <property type="match status" value="1"/>
</dbReference>
<dbReference type="RefSeq" id="WP_307500524.1">
    <property type="nucleotide sequence ID" value="NZ_JABWGX010000012.1"/>
</dbReference>
<dbReference type="PANTHER" id="PTHR31157:SF1">
    <property type="entry name" value="SCP DOMAIN-CONTAINING PROTEIN"/>
    <property type="match status" value="1"/>
</dbReference>
<evidence type="ECO:0000313" key="2">
    <source>
        <dbReference type="EMBL" id="MDQ0506323.1"/>
    </source>
</evidence>
<dbReference type="EMBL" id="JAUSVY010000007">
    <property type="protein sequence ID" value="MDQ0506323.1"/>
    <property type="molecule type" value="Genomic_DNA"/>
</dbReference>
<comment type="caution">
    <text evidence="2">The sequence shown here is derived from an EMBL/GenBank/DDBJ whole genome shotgun (WGS) entry which is preliminary data.</text>
</comment>
<dbReference type="Gene3D" id="3.40.33.10">
    <property type="entry name" value="CAP"/>
    <property type="match status" value="1"/>
</dbReference>
<evidence type="ECO:0000259" key="1">
    <source>
        <dbReference type="Pfam" id="PF00188"/>
    </source>
</evidence>
<dbReference type="CDD" id="cd05379">
    <property type="entry name" value="CAP_bacterial"/>
    <property type="match status" value="1"/>
</dbReference>
<keyword evidence="3" id="KW-1185">Reference proteome</keyword>
<dbReference type="Proteomes" id="UP001241747">
    <property type="component" value="Unassembled WGS sequence"/>
</dbReference>
<dbReference type="PROSITE" id="PS51257">
    <property type="entry name" value="PROKAR_LIPOPROTEIN"/>
    <property type="match status" value="1"/>
</dbReference>
<feature type="domain" description="SCP" evidence="1">
    <location>
        <begin position="62"/>
        <end position="174"/>
    </location>
</feature>
<gene>
    <name evidence="2" type="ORF">QOZ94_003132</name>
</gene>
<sequence>MRALNSAPSPFRGSCRRAGIGLAVALMLAGCGTTDTITEQPAFYTNLAKTGKPVDAEAAASMISDYRTARGLSPVTIDPVLSQVAQGQANAMARADTLSHEVGGRSFVQRMKASGYDAKQAVENVGAGYHTLAEAFSGWRDSPPHNKNMLTPGVTRMGIATANAPNSKYKVYWALVLAQPD</sequence>
<proteinExistence type="predicted"/>
<evidence type="ECO:0000313" key="3">
    <source>
        <dbReference type="Proteomes" id="UP001241747"/>
    </source>
</evidence>
<reference evidence="2 3" key="1">
    <citation type="submission" date="2023-07" db="EMBL/GenBank/DDBJ databases">
        <title>Genomic Encyclopedia of Type Strains, Phase IV (KMG-IV): sequencing the most valuable type-strain genomes for metagenomic binning, comparative biology and taxonomic classification.</title>
        <authorList>
            <person name="Goeker M."/>
        </authorList>
    </citation>
    <scope>NUCLEOTIDE SEQUENCE [LARGE SCALE GENOMIC DNA]</scope>
    <source>
        <strain evidence="2 3">DSM 3770</strain>
    </source>
</reference>
<dbReference type="PANTHER" id="PTHR31157">
    <property type="entry name" value="SCP DOMAIN-CONTAINING PROTEIN"/>
    <property type="match status" value="1"/>
</dbReference>
<dbReference type="SUPFAM" id="SSF55797">
    <property type="entry name" value="PR-1-like"/>
    <property type="match status" value="1"/>
</dbReference>
<name>A0ABU0LGU8_XANAG</name>
<protein>
    <submittedName>
        <fullName evidence="2">Uncharacterized protein YkwD</fullName>
    </submittedName>
</protein>
<accession>A0ABU0LGU8</accession>